<dbReference type="SUPFAM" id="SSF52980">
    <property type="entry name" value="Restriction endonuclease-like"/>
    <property type="match status" value="1"/>
</dbReference>
<dbReference type="RefSeq" id="WP_208743235.1">
    <property type="nucleotide sequence ID" value="NZ_CP031778.1"/>
</dbReference>
<reference evidence="2 3" key="1">
    <citation type="journal article" date="2019" name="Ecotoxicol. Environ. Saf.">
        <title>Microbial characterization of heavy metal resistant bacterial strains isolated from an electroplating wastewater treatment plant.</title>
        <authorList>
            <person name="Cai X."/>
            <person name="Zheng X."/>
            <person name="Zhang D."/>
            <person name="Iqbal W."/>
            <person name="Liu C."/>
            <person name="Yang B."/>
            <person name="Zhao X."/>
            <person name="Lu X."/>
            <person name="Mao Y."/>
        </authorList>
    </citation>
    <scope>NUCLEOTIDE SEQUENCE [LARGE SCALE GENOMIC DNA]</scope>
    <source>
        <strain evidence="2 3">Co1-1</strain>
    </source>
</reference>
<feature type="domain" description="Restriction endonuclease type II-like" evidence="1">
    <location>
        <begin position="43"/>
        <end position="135"/>
    </location>
</feature>
<sequence>MVGLLVVLGCALMLFFLSQITTSSSRYNPDTDQQRSKCSNKLEKRVYDALRYKGYYPVVEHKVTKTRFKLDFAFFSPTGAKIDIEIDGPFHRTPEGIERDRRRDKYMKTNGWKVFRITDIALKENFEKQILLLEAKLNDAGIYPSRVSLPNPRKGGIRQNIPNPH</sequence>
<dbReference type="Proteomes" id="UP000321735">
    <property type="component" value="Chromosome"/>
</dbReference>
<dbReference type="InterPro" id="IPR011335">
    <property type="entry name" value="Restrct_endonuc-II-like"/>
</dbReference>
<organism evidence="2 3">
    <name type="scientific">Bacillus cereus</name>
    <dbReference type="NCBI Taxonomy" id="1396"/>
    <lineage>
        <taxon>Bacteria</taxon>
        <taxon>Bacillati</taxon>
        <taxon>Bacillota</taxon>
        <taxon>Bacilli</taxon>
        <taxon>Bacillales</taxon>
        <taxon>Bacillaceae</taxon>
        <taxon>Bacillus</taxon>
        <taxon>Bacillus cereus group</taxon>
    </lineage>
</organism>
<dbReference type="AlphaFoldDB" id="A0A9X7M2A3"/>
<evidence type="ECO:0000259" key="1">
    <source>
        <dbReference type="Pfam" id="PF18741"/>
    </source>
</evidence>
<evidence type="ECO:0000313" key="2">
    <source>
        <dbReference type="EMBL" id="QDZ77540.1"/>
    </source>
</evidence>
<evidence type="ECO:0000313" key="3">
    <source>
        <dbReference type="Proteomes" id="UP000321735"/>
    </source>
</evidence>
<name>A0A9X7M2A3_BACCE</name>
<proteinExistence type="predicted"/>
<dbReference type="Gene3D" id="3.40.960.10">
    <property type="entry name" value="VSR Endonuclease"/>
    <property type="match status" value="1"/>
</dbReference>
<protein>
    <submittedName>
        <fullName evidence="2">DUF559 domain-containing protein</fullName>
    </submittedName>
</protein>
<dbReference type="Pfam" id="PF18741">
    <property type="entry name" value="MTES_1575"/>
    <property type="match status" value="1"/>
</dbReference>
<dbReference type="InterPro" id="IPR049468">
    <property type="entry name" value="Restrct_endonuc-II-like_dom"/>
</dbReference>
<dbReference type="EMBL" id="CP031778">
    <property type="protein sequence ID" value="QDZ77540.1"/>
    <property type="molecule type" value="Genomic_DNA"/>
</dbReference>
<accession>A0A9X7M2A3</accession>
<gene>
    <name evidence="2" type="ORF">D0437_33565</name>
</gene>